<name>A0A6G1EDF9_9ORYZ</name>
<evidence type="ECO:0000313" key="3">
    <source>
        <dbReference type="Proteomes" id="UP000479710"/>
    </source>
</evidence>
<comment type="caution">
    <text evidence="2">The sequence shown here is derived from an EMBL/GenBank/DDBJ whole genome shotgun (WGS) entry which is preliminary data.</text>
</comment>
<feature type="region of interest" description="Disordered" evidence="1">
    <location>
        <begin position="18"/>
        <end position="38"/>
    </location>
</feature>
<dbReference type="AlphaFoldDB" id="A0A6G1EDF9"/>
<evidence type="ECO:0000313" key="2">
    <source>
        <dbReference type="EMBL" id="KAF0921973.1"/>
    </source>
</evidence>
<dbReference type="EMBL" id="SPHZ02000004">
    <property type="protein sequence ID" value="KAF0921973.1"/>
    <property type="molecule type" value="Genomic_DNA"/>
</dbReference>
<dbReference type="Proteomes" id="UP000479710">
    <property type="component" value="Unassembled WGS sequence"/>
</dbReference>
<keyword evidence="3" id="KW-1185">Reference proteome</keyword>
<organism evidence="2 3">
    <name type="scientific">Oryza meyeriana var. granulata</name>
    <dbReference type="NCBI Taxonomy" id="110450"/>
    <lineage>
        <taxon>Eukaryota</taxon>
        <taxon>Viridiplantae</taxon>
        <taxon>Streptophyta</taxon>
        <taxon>Embryophyta</taxon>
        <taxon>Tracheophyta</taxon>
        <taxon>Spermatophyta</taxon>
        <taxon>Magnoliopsida</taxon>
        <taxon>Liliopsida</taxon>
        <taxon>Poales</taxon>
        <taxon>Poaceae</taxon>
        <taxon>BOP clade</taxon>
        <taxon>Oryzoideae</taxon>
        <taxon>Oryzeae</taxon>
        <taxon>Oryzinae</taxon>
        <taxon>Oryza</taxon>
        <taxon>Oryza meyeriana</taxon>
    </lineage>
</organism>
<sequence length="110" mass="12089">MGGPCCLFYDRRKLATSLTRGPGGGDDEPLPTVTMQDSRTCSPAAWSPAWTRRASTCSCGDLPYRRTAATAQQVVAAAAASGRKRLERRRLDGFLEHDDWLKKKKTVDES</sequence>
<gene>
    <name evidence="2" type="ORF">E2562_020659</name>
</gene>
<accession>A0A6G1EDF9</accession>
<evidence type="ECO:0000256" key="1">
    <source>
        <dbReference type="SAM" id="MobiDB-lite"/>
    </source>
</evidence>
<proteinExistence type="predicted"/>
<protein>
    <submittedName>
        <fullName evidence="2">Uncharacterized protein</fullName>
    </submittedName>
</protein>
<reference evidence="2 3" key="1">
    <citation type="submission" date="2019-11" db="EMBL/GenBank/DDBJ databases">
        <title>Whole genome sequence of Oryza granulata.</title>
        <authorList>
            <person name="Li W."/>
        </authorList>
    </citation>
    <scope>NUCLEOTIDE SEQUENCE [LARGE SCALE GENOMIC DNA]</scope>
    <source>
        <strain evidence="3">cv. Menghai</strain>
        <tissue evidence="2">Leaf</tissue>
    </source>
</reference>